<comment type="caution">
    <text evidence="4">The sequence shown here is derived from an EMBL/GenBank/DDBJ whole genome shotgun (WGS) entry which is preliminary data.</text>
</comment>
<dbReference type="FunFam" id="1.25.40.10:FF:000212">
    <property type="entry name" value="Pentatricopeptide repeat-containing protein At2g03380, mitochondrial"/>
    <property type="match status" value="1"/>
</dbReference>
<dbReference type="AlphaFoldDB" id="A0AAN7GUC5"/>
<reference evidence="4 5" key="1">
    <citation type="journal article" date="2023" name="Hortic Res">
        <title>Pangenome of water caltrop reveals structural variations and asymmetric subgenome divergence after allopolyploidization.</title>
        <authorList>
            <person name="Zhang X."/>
            <person name="Chen Y."/>
            <person name="Wang L."/>
            <person name="Yuan Y."/>
            <person name="Fang M."/>
            <person name="Shi L."/>
            <person name="Lu R."/>
            <person name="Comes H.P."/>
            <person name="Ma Y."/>
            <person name="Chen Y."/>
            <person name="Huang G."/>
            <person name="Zhou Y."/>
            <person name="Zheng Z."/>
            <person name="Qiu Y."/>
        </authorList>
    </citation>
    <scope>NUCLEOTIDE SEQUENCE [LARGE SCALE GENOMIC DNA]</scope>
    <source>
        <tissue evidence="4">Roots</tissue>
    </source>
</reference>
<feature type="repeat" description="PPR" evidence="3">
    <location>
        <begin position="432"/>
        <end position="466"/>
    </location>
</feature>
<evidence type="ECO:0000313" key="4">
    <source>
        <dbReference type="EMBL" id="KAK4748909.1"/>
    </source>
</evidence>
<dbReference type="Gene3D" id="1.25.40.10">
    <property type="entry name" value="Tetratricopeptide repeat domain"/>
    <property type="match status" value="4"/>
</dbReference>
<feature type="repeat" description="PPR" evidence="3">
    <location>
        <begin position="300"/>
        <end position="334"/>
    </location>
</feature>
<feature type="repeat" description="PPR" evidence="3">
    <location>
        <begin position="535"/>
        <end position="569"/>
    </location>
</feature>
<dbReference type="GO" id="GO:0003723">
    <property type="term" value="F:RNA binding"/>
    <property type="evidence" value="ECO:0007669"/>
    <property type="project" value="InterPro"/>
</dbReference>
<evidence type="ECO:0000256" key="3">
    <source>
        <dbReference type="PROSITE-ProRule" id="PRU00708"/>
    </source>
</evidence>
<dbReference type="PANTHER" id="PTHR47926:SF407">
    <property type="entry name" value="(WILD MALAYSIAN BANANA) HYPOTHETICAL PROTEIN"/>
    <property type="match status" value="1"/>
</dbReference>
<dbReference type="PANTHER" id="PTHR47926">
    <property type="entry name" value="PENTATRICOPEPTIDE REPEAT-CONTAINING PROTEIN"/>
    <property type="match status" value="1"/>
</dbReference>
<gene>
    <name evidence="4" type="ORF">SAY87_015495</name>
</gene>
<name>A0AAN7GUC5_9MYRT</name>
<dbReference type="InterPro" id="IPR011990">
    <property type="entry name" value="TPR-like_helical_dom_sf"/>
</dbReference>
<protein>
    <submittedName>
        <fullName evidence="4">Uncharacterized protein</fullName>
    </submittedName>
</protein>
<feature type="repeat" description="PPR" evidence="3">
    <location>
        <begin position="401"/>
        <end position="431"/>
    </location>
</feature>
<organism evidence="4 5">
    <name type="scientific">Trapa incisa</name>
    <dbReference type="NCBI Taxonomy" id="236973"/>
    <lineage>
        <taxon>Eukaryota</taxon>
        <taxon>Viridiplantae</taxon>
        <taxon>Streptophyta</taxon>
        <taxon>Embryophyta</taxon>
        <taxon>Tracheophyta</taxon>
        <taxon>Spermatophyta</taxon>
        <taxon>Magnoliopsida</taxon>
        <taxon>eudicotyledons</taxon>
        <taxon>Gunneridae</taxon>
        <taxon>Pentapetalae</taxon>
        <taxon>rosids</taxon>
        <taxon>malvids</taxon>
        <taxon>Myrtales</taxon>
        <taxon>Lythraceae</taxon>
        <taxon>Trapa</taxon>
    </lineage>
</organism>
<dbReference type="Proteomes" id="UP001345219">
    <property type="component" value="Chromosome 12"/>
</dbReference>
<dbReference type="Pfam" id="PF20431">
    <property type="entry name" value="E_motif"/>
    <property type="match status" value="1"/>
</dbReference>
<feature type="repeat" description="PPR" evidence="3">
    <location>
        <begin position="606"/>
        <end position="636"/>
    </location>
</feature>
<dbReference type="Pfam" id="PF12854">
    <property type="entry name" value="PPR_1"/>
    <property type="match status" value="1"/>
</dbReference>
<proteinExistence type="inferred from homology"/>
<accession>A0AAN7GUC5</accession>
<dbReference type="NCBIfam" id="TIGR00756">
    <property type="entry name" value="PPR"/>
    <property type="match status" value="5"/>
</dbReference>
<dbReference type="InterPro" id="IPR002885">
    <property type="entry name" value="PPR_rpt"/>
</dbReference>
<dbReference type="InterPro" id="IPR046960">
    <property type="entry name" value="PPR_At4g14850-like_plant"/>
</dbReference>
<dbReference type="Pfam" id="PF01535">
    <property type="entry name" value="PPR"/>
    <property type="match status" value="8"/>
</dbReference>
<dbReference type="Pfam" id="PF13041">
    <property type="entry name" value="PPR_2"/>
    <property type="match status" value="2"/>
</dbReference>
<comment type="similarity">
    <text evidence="2">Belongs to the PPR family. PCMP-E subfamily.</text>
</comment>
<keyword evidence="5" id="KW-1185">Reference proteome</keyword>
<dbReference type="GO" id="GO:0009451">
    <property type="term" value="P:RNA modification"/>
    <property type="evidence" value="ECO:0007669"/>
    <property type="project" value="InterPro"/>
</dbReference>
<dbReference type="EMBL" id="JAXIOK010000019">
    <property type="protein sequence ID" value="KAK4748909.1"/>
    <property type="molecule type" value="Genomic_DNA"/>
</dbReference>
<feature type="repeat" description="PPR" evidence="3">
    <location>
        <begin position="136"/>
        <end position="170"/>
    </location>
</feature>
<evidence type="ECO:0000256" key="1">
    <source>
        <dbReference type="ARBA" id="ARBA00022737"/>
    </source>
</evidence>
<dbReference type="PROSITE" id="PS51375">
    <property type="entry name" value="PPR"/>
    <property type="match status" value="6"/>
</dbReference>
<dbReference type="InterPro" id="IPR046848">
    <property type="entry name" value="E_motif"/>
</dbReference>
<evidence type="ECO:0000256" key="2">
    <source>
        <dbReference type="ARBA" id="ARBA00061659"/>
    </source>
</evidence>
<evidence type="ECO:0000313" key="5">
    <source>
        <dbReference type="Proteomes" id="UP001345219"/>
    </source>
</evidence>
<keyword evidence="1" id="KW-0677">Repeat</keyword>
<sequence length="714" mass="78505">MFSASLFLSKTKSIWHLVISPFSSLSPSTCSPAISHLQQLLSGHLTTTLRPRSDRREGSGGGERIEYDRELALVSFLKACASDEALFPGQQVHAFIQKSGLGSNSYVKNSLINLYAKCGSMAAARFLFESDGAFLDPVSCNIMISGHVKLGSLMDAHEVFKQMPSKGCVSYTTMMIGFTKNNRGIEAVQIFRDMQVEGLVPNEVTVASLISAYVQLGSAIGACRMLHGLLIKLMLHSFVIVPTNLLNMYCISSSLSDARNLFEEMPERNLVSWNVMLNGYSKSGLVCLARDLFCEIPYKDVVSWGTMINGYIQVGMIREGLIMCSEMLQSGLKPNDVMLVDLVSACARSTAVVEGQQLHGMVIRCGFNCYDFVQATIIHFYATCGMMDLACLQYNIGFKDHVASINALMAGFVRNGMISQARTMFDEMPKKDIFSWSTIISGYVRHEEPATALELFYRMISSGLLPNEVTMVSVFNAIAALGSLSEGEWALDYVMNNAIPISNNLSASVIDMYSKCGSIDSALEVFYRVRDLASDVSPWNAIICGLSMHGHADLSLELFSDLQGRQIKLNSVTFIGVLMACCHSGLVEEGERYFKNMKTVYNVEPDVEHYGCMVDMLGRAGRVKEASELVENMPMKADVAIWGALLAACRTHGYVEIGEKAVKKIAELEPSHGPCRVMLSNLYAGAGRWNDAFLARKALSSQELERWPGFSGII</sequence>